<dbReference type="GO" id="GO:0016020">
    <property type="term" value="C:membrane"/>
    <property type="evidence" value="ECO:0007669"/>
    <property type="project" value="UniProtKB-SubCell"/>
</dbReference>
<protein>
    <submittedName>
        <fullName evidence="7 8">Lipoma HMGIC fusion partner-like 2 protein isoform X1</fullName>
    </submittedName>
    <submittedName>
        <fullName evidence="9">Lipoma HMGIC fusion partner-like 2 protein isoform X2</fullName>
    </submittedName>
</protein>
<dbReference type="RefSeq" id="XP_022303338.1">
    <property type="nucleotide sequence ID" value="XM_022447630.1"/>
</dbReference>
<dbReference type="GeneID" id="111110952"/>
<evidence type="ECO:0000313" key="9">
    <source>
        <dbReference type="RefSeq" id="XP_022303339.1"/>
    </source>
</evidence>
<keyword evidence="4 5" id="KW-0472">Membrane</keyword>
<evidence type="ECO:0000256" key="3">
    <source>
        <dbReference type="ARBA" id="ARBA00022989"/>
    </source>
</evidence>
<keyword evidence="6" id="KW-1185">Reference proteome</keyword>
<keyword evidence="2 5" id="KW-0812">Transmembrane</keyword>
<reference evidence="7 8" key="1">
    <citation type="submission" date="2025-04" db="UniProtKB">
        <authorList>
            <consortium name="RefSeq"/>
        </authorList>
    </citation>
    <scope>IDENTIFICATION</scope>
    <source>
        <tissue evidence="7 8">Whole sample</tissue>
    </source>
</reference>
<dbReference type="Pfam" id="PF10242">
    <property type="entry name" value="L_HMGIC_fpl"/>
    <property type="match status" value="1"/>
</dbReference>
<evidence type="ECO:0000313" key="6">
    <source>
        <dbReference type="Proteomes" id="UP000694844"/>
    </source>
</evidence>
<dbReference type="InterPro" id="IPR019372">
    <property type="entry name" value="LHFPL"/>
</dbReference>
<dbReference type="Proteomes" id="UP000694844">
    <property type="component" value="Chromosome 9"/>
</dbReference>
<evidence type="ECO:0000256" key="5">
    <source>
        <dbReference type="SAM" id="Phobius"/>
    </source>
</evidence>
<dbReference type="AlphaFoldDB" id="A0A8B8BKG8"/>
<accession>A0A8B8BKG8</accession>
<dbReference type="OrthoDB" id="10048434at2759"/>
<evidence type="ECO:0000256" key="1">
    <source>
        <dbReference type="ARBA" id="ARBA00004141"/>
    </source>
</evidence>
<name>A0A8B8BKG8_CRAVI</name>
<dbReference type="PANTHER" id="PTHR12489:SF19">
    <property type="entry name" value="LHFPL TETRASPAN SUBFAMILY MEMBER 2 PROTEIN"/>
    <property type="match status" value="1"/>
</dbReference>
<dbReference type="RefSeq" id="XP_022303337.1">
    <property type="nucleotide sequence ID" value="XM_022447629.1"/>
</dbReference>
<feature type="transmembrane region" description="Helical" evidence="5">
    <location>
        <begin position="101"/>
        <end position="129"/>
    </location>
</feature>
<evidence type="ECO:0000256" key="2">
    <source>
        <dbReference type="ARBA" id="ARBA00022692"/>
    </source>
</evidence>
<dbReference type="RefSeq" id="XP_022303339.1">
    <property type="nucleotide sequence ID" value="XM_022447631.1"/>
</dbReference>
<gene>
    <name evidence="7 8 9" type="primary">LOC111110952</name>
</gene>
<evidence type="ECO:0000256" key="4">
    <source>
        <dbReference type="ARBA" id="ARBA00023136"/>
    </source>
</evidence>
<organism evidence="6 9">
    <name type="scientific">Crassostrea virginica</name>
    <name type="common">Eastern oyster</name>
    <dbReference type="NCBI Taxonomy" id="6565"/>
    <lineage>
        <taxon>Eukaryota</taxon>
        <taxon>Metazoa</taxon>
        <taxon>Spiralia</taxon>
        <taxon>Lophotrochozoa</taxon>
        <taxon>Mollusca</taxon>
        <taxon>Bivalvia</taxon>
        <taxon>Autobranchia</taxon>
        <taxon>Pteriomorphia</taxon>
        <taxon>Ostreida</taxon>
        <taxon>Ostreoidea</taxon>
        <taxon>Ostreidae</taxon>
        <taxon>Crassostrea</taxon>
    </lineage>
</organism>
<dbReference type="Gene3D" id="1.20.140.150">
    <property type="match status" value="1"/>
</dbReference>
<proteinExistence type="predicted"/>
<dbReference type="PANTHER" id="PTHR12489">
    <property type="entry name" value="LIPOMA HMGIC FUSION PARTNER-LIKE PROTEIN"/>
    <property type="match status" value="1"/>
</dbReference>
<keyword evidence="3 5" id="KW-1133">Transmembrane helix</keyword>
<feature type="transmembrane region" description="Helical" evidence="5">
    <location>
        <begin position="188"/>
        <end position="208"/>
    </location>
</feature>
<comment type="subcellular location">
    <subcellularLocation>
        <location evidence="1">Membrane</location>
        <topology evidence="1">Multi-pass membrane protein</topology>
    </subcellularLocation>
</comment>
<evidence type="ECO:0000313" key="8">
    <source>
        <dbReference type="RefSeq" id="XP_022303338.1"/>
    </source>
</evidence>
<sequence>MCYVIVTCRSLSWTLLSVTVTLATVAAVISPHWMIGTPRETAIKLINATEEYKESETFRPTLGIFNRCTKLQLDFRIAKVKDNCATFVVSFMAEDEFFPHAWKACVILFAVAGALLTFSMLCSVMSLFVRSICGKSIFTVAGFIQSIGGLFSVIALVVYPVGWSTKRVKDLCGEYAEPFVIDSCSIGWSYYLGIAATVLVFVAAVLSVPADRSTTSRKVEEEMLEGKNLICVL</sequence>
<feature type="transmembrane region" description="Helical" evidence="5">
    <location>
        <begin position="136"/>
        <end position="159"/>
    </location>
</feature>
<dbReference type="KEGG" id="cvn:111110952"/>
<evidence type="ECO:0000313" key="7">
    <source>
        <dbReference type="RefSeq" id="XP_022303337.1"/>
    </source>
</evidence>